<comment type="caution">
    <text evidence="8">The sequence shown here is derived from an EMBL/GenBank/DDBJ whole genome shotgun (WGS) entry which is preliminary data.</text>
</comment>
<evidence type="ECO:0000313" key="8">
    <source>
        <dbReference type="EMBL" id="PAA48339.1"/>
    </source>
</evidence>
<evidence type="ECO:0000259" key="6">
    <source>
        <dbReference type="PROSITE" id="PS50054"/>
    </source>
</evidence>
<feature type="region of interest" description="Disordered" evidence="5">
    <location>
        <begin position="69"/>
        <end position="97"/>
    </location>
</feature>
<dbReference type="STRING" id="282301.A0A267DIG9"/>
<dbReference type="PRINTS" id="PR01908">
    <property type="entry name" value="ADSPHPHTASE"/>
</dbReference>
<gene>
    <name evidence="8" type="ORF">BOX15_Mlig033715g1</name>
</gene>
<keyword evidence="3" id="KW-0378">Hydrolase</keyword>
<dbReference type="PRINTS" id="PR01764">
    <property type="entry name" value="MAPKPHPHTASE"/>
</dbReference>
<dbReference type="GO" id="GO:0005737">
    <property type="term" value="C:cytoplasm"/>
    <property type="evidence" value="ECO:0007669"/>
    <property type="project" value="TreeGrafter"/>
</dbReference>
<dbReference type="InterPro" id="IPR029021">
    <property type="entry name" value="Prot-tyrosine_phosphatase-like"/>
</dbReference>
<dbReference type="GO" id="GO:0043409">
    <property type="term" value="P:negative regulation of MAPK cascade"/>
    <property type="evidence" value="ECO:0007669"/>
    <property type="project" value="TreeGrafter"/>
</dbReference>
<evidence type="ECO:0000256" key="4">
    <source>
        <dbReference type="ARBA" id="ARBA00022912"/>
    </source>
</evidence>
<evidence type="ECO:0000256" key="3">
    <source>
        <dbReference type="ARBA" id="ARBA00022801"/>
    </source>
</evidence>
<name>A0A267DIG9_9PLAT</name>
<feature type="region of interest" description="Disordered" evidence="5">
    <location>
        <begin position="257"/>
        <end position="281"/>
    </location>
</feature>
<dbReference type="Gene3D" id="3.90.190.10">
    <property type="entry name" value="Protein tyrosine phosphatase superfamily"/>
    <property type="match status" value="1"/>
</dbReference>
<dbReference type="InterPro" id="IPR000387">
    <property type="entry name" value="Tyr_Pase_dom"/>
</dbReference>
<dbReference type="PROSITE" id="PS00383">
    <property type="entry name" value="TYR_PHOSPHATASE_1"/>
    <property type="match status" value="1"/>
</dbReference>
<dbReference type="InterPro" id="IPR003595">
    <property type="entry name" value="Tyr_Pase_cat"/>
</dbReference>
<keyword evidence="4" id="KW-0904">Protein phosphatase</keyword>
<dbReference type="CDD" id="cd14568">
    <property type="entry name" value="DSP_MKP_classIII"/>
    <property type="match status" value="1"/>
</dbReference>
<sequence>MRSQQPGEDENRTVAAAPAAQIAPVAKRARPGRLQLEFSVQLPAAADSAGLGSPLSPISANPSILGARKRRKGSGLHEFHSLAGKQQSTANGNSEDCDDEAAMETAQLPNVGPTCVLPHLYIGSQADALDAEVMQRFGITHVINVSISCPQSQHVPDSNFLRIPVNDGYTDKLLPHFQRAFSFLERVRESSGRCLVHCLAGISRSPTLSIAYIMKHRCMSQDEAYRFVKQRRRHISPNFNFLGQLLEFERQLRRSGEAAAAGERPEAKRQRTSDRSPTSALSQLSFGVLPTVGSEIMVRRPRSVLIQGDGFVGGGISGPIWEQPVRRSRSSDAFLDLEDEAVRSCEETAVGPVACLS</sequence>
<feature type="domain" description="Tyrosine-protein phosphatase" evidence="6">
    <location>
        <begin position="112"/>
        <end position="254"/>
    </location>
</feature>
<reference evidence="8 9" key="1">
    <citation type="submission" date="2017-06" db="EMBL/GenBank/DDBJ databases">
        <title>A platform for efficient transgenesis in Macrostomum lignano, a flatworm model organism for stem cell research.</title>
        <authorList>
            <person name="Berezikov E."/>
        </authorList>
    </citation>
    <scope>NUCLEOTIDE SEQUENCE [LARGE SCALE GENOMIC DNA]</scope>
    <source>
        <strain evidence="8">DV1</strain>
        <tissue evidence="8">Whole organism</tissue>
    </source>
</reference>
<feature type="compositionally biased region" description="Basic and acidic residues" evidence="5">
    <location>
        <begin position="263"/>
        <end position="274"/>
    </location>
</feature>
<organism evidence="8 9">
    <name type="scientific">Macrostomum lignano</name>
    <dbReference type="NCBI Taxonomy" id="282301"/>
    <lineage>
        <taxon>Eukaryota</taxon>
        <taxon>Metazoa</taxon>
        <taxon>Spiralia</taxon>
        <taxon>Lophotrochozoa</taxon>
        <taxon>Platyhelminthes</taxon>
        <taxon>Rhabditophora</taxon>
        <taxon>Macrostomorpha</taxon>
        <taxon>Macrostomida</taxon>
        <taxon>Macrostomidae</taxon>
        <taxon>Macrostomum</taxon>
    </lineage>
</organism>
<evidence type="ECO:0000256" key="2">
    <source>
        <dbReference type="ARBA" id="ARBA00013064"/>
    </source>
</evidence>
<protein>
    <recommendedName>
        <fullName evidence="2">protein-tyrosine-phosphatase</fullName>
        <ecNumber evidence="2">3.1.3.48</ecNumber>
    </recommendedName>
</protein>
<dbReference type="AlphaFoldDB" id="A0A267DIG9"/>
<keyword evidence="9" id="KW-1185">Reference proteome</keyword>
<feature type="compositionally biased region" description="Polar residues" evidence="5">
    <location>
        <begin position="84"/>
        <end position="94"/>
    </location>
</feature>
<evidence type="ECO:0000256" key="5">
    <source>
        <dbReference type="SAM" id="MobiDB-lite"/>
    </source>
</evidence>
<accession>A0A267DIG9</accession>
<comment type="similarity">
    <text evidence="1">Belongs to the protein-tyrosine phosphatase family. Non-receptor class dual specificity subfamily.</text>
</comment>
<dbReference type="GO" id="GO:0033550">
    <property type="term" value="F:MAP kinase tyrosine phosphatase activity"/>
    <property type="evidence" value="ECO:0007669"/>
    <property type="project" value="TreeGrafter"/>
</dbReference>
<evidence type="ECO:0000256" key="1">
    <source>
        <dbReference type="ARBA" id="ARBA00008601"/>
    </source>
</evidence>
<dbReference type="EMBL" id="NIVC01004172">
    <property type="protein sequence ID" value="PAA48339.1"/>
    <property type="molecule type" value="Genomic_DNA"/>
</dbReference>
<dbReference type="Proteomes" id="UP000215902">
    <property type="component" value="Unassembled WGS sequence"/>
</dbReference>
<dbReference type="SUPFAM" id="SSF52799">
    <property type="entry name" value="(Phosphotyrosine protein) phosphatases II"/>
    <property type="match status" value="1"/>
</dbReference>
<dbReference type="OrthoDB" id="426001at2759"/>
<dbReference type="Pfam" id="PF00782">
    <property type="entry name" value="DSPc"/>
    <property type="match status" value="1"/>
</dbReference>
<dbReference type="InterPro" id="IPR000340">
    <property type="entry name" value="Dual-sp_phosphatase_cat-dom"/>
</dbReference>
<evidence type="ECO:0000259" key="7">
    <source>
        <dbReference type="PROSITE" id="PS50056"/>
    </source>
</evidence>
<evidence type="ECO:0000313" key="9">
    <source>
        <dbReference type="Proteomes" id="UP000215902"/>
    </source>
</evidence>
<dbReference type="InterPro" id="IPR008343">
    <property type="entry name" value="MKP"/>
</dbReference>
<dbReference type="EC" id="3.1.3.48" evidence="2"/>
<dbReference type="PROSITE" id="PS50056">
    <property type="entry name" value="TYR_PHOSPHATASE_2"/>
    <property type="match status" value="1"/>
</dbReference>
<feature type="domain" description="Tyrosine specific protein phosphatases" evidence="7">
    <location>
        <begin position="181"/>
        <end position="232"/>
    </location>
</feature>
<proteinExistence type="inferred from homology"/>
<dbReference type="InterPro" id="IPR016130">
    <property type="entry name" value="Tyr_Pase_AS"/>
</dbReference>
<dbReference type="SMART" id="SM00404">
    <property type="entry name" value="PTPc_motif"/>
    <property type="match status" value="1"/>
</dbReference>
<dbReference type="GO" id="GO:0008330">
    <property type="term" value="F:protein tyrosine/threonine phosphatase activity"/>
    <property type="evidence" value="ECO:0007669"/>
    <property type="project" value="TreeGrafter"/>
</dbReference>
<dbReference type="PANTHER" id="PTHR10159:SF533">
    <property type="entry name" value="TYROSINE-PROTEIN PHOSPHATASE VHP-1"/>
    <property type="match status" value="1"/>
</dbReference>
<dbReference type="PANTHER" id="PTHR10159">
    <property type="entry name" value="DUAL SPECIFICITY PROTEIN PHOSPHATASE"/>
    <property type="match status" value="1"/>
</dbReference>
<dbReference type="GO" id="GO:0017017">
    <property type="term" value="F:MAP kinase tyrosine/serine/threonine phosphatase activity"/>
    <property type="evidence" value="ECO:0007669"/>
    <property type="project" value="InterPro"/>
</dbReference>
<dbReference type="InterPro" id="IPR020422">
    <property type="entry name" value="TYR_PHOSPHATASE_DUAL_dom"/>
</dbReference>
<dbReference type="SMART" id="SM00195">
    <property type="entry name" value="DSPc"/>
    <property type="match status" value="1"/>
</dbReference>
<dbReference type="PROSITE" id="PS50054">
    <property type="entry name" value="TYR_PHOSPHATASE_DUAL"/>
    <property type="match status" value="1"/>
</dbReference>